<comment type="caution">
    <text evidence="1">The sequence shown here is derived from an EMBL/GenBank/DDBJ whole genome shotgun (WGS) entry which is preliminary data.</text>
</comment>
<dbReference type="GO" id="GO:0016740">
    <property type="term" value="F:transferase activity"/>
    <property type="evidence" value="ECO:0007669"/>
    <property type="project" value="UniProtKB-KW"/>
</dbReference>
<keyword evidence="2" id="KW-1185">Reference proteome</keyword>
<keyword evidence="1" id="KW-0808">Transferase</keyword>
<reference evidence="1 2" key="1">
    <citation type="submission" date="2018-07" db="EMBL/GenBank/DDBJ databases">
        <title>Leeuwenhoekiella genomics.</title>
        <authorList>
            <person name="Tahon G."/>
            <person name="Willems A."/>
        </authorList>
    </citation>
    <scope>NUCLEOTIDE SEQUENCE [LARGE SCALE GENOMIC DNA]</scope>
    <source>
        <strain evidence="1 2">LMG 29608</strain>
    </source>
</reference>
<dbReference type="SUPFAM" id="SSF55729">
    <property type="entry name" value="Acyl-CoA N-acyltransferases (Nat)"/>
    <property type="match status" value="1"/>
</dbReference>
<dbReference type="RefSeq" id="WP_128767047.1">
    <property type="nucleotide sequence ID" value="NZ_JBHUOO010000001.1"/>
</dbReference>
<name>A0A4V1KNZ4_9FLAO</name>
<dbReference type="EMBL" id="QOVK01000029">
    <property type="protein sequence ID" value="RXG12850.1"/>
    <property type="molecule type" value="Genomic_DNA"/>
</dbReference>
<protein>
    <submittedName>
        <fullName evidence="1">Acetyltransferase (GNAT) family protein</fullName>
    </submittedName>
</protein>
<organism evidence="1 2">
    <name type="scientific">Leeuwenhoekiella polynyae</name>
    <dbReference type="NCBI Taxonomy" id="1550906"/>
    <lineage>
        <taxon>Bacteria</taxon>
        <taxon>Pseudomonadati</taxon>
        <taxon>Bacteroidota</taxon>
        <taxon>Flavobacteriia</taxon>
        <taxon>Flavobacteriales</taxon>
        <taxon>Flavobacteriaceae</taxon>
        <taxon>Leeuwenhoekiella</taxon>
    </lineage>
</organism>
<dbReference type="OrthoDB" id="1424043at2"/>
<dbReference type="InterPro" id="IPR016181">
    <property type="entry name" value="Acyl_CoA_acyltransferase"/>
</dbReference>
<dbReference type="AlphaFoldDB" id="A0A4V1KNZ4"/>
<gene>
    <name evidence="1" type="ORF">DSM02_3854</name>
</gene>
<proteinExistence type="predicted"/>
<evidence type="ECO:0000313" key="2">
    <source>
        <dbReference type="Proteomes" id="UP000289859"/>
    </source>
</evidence>
<dbReference type="Proteomes" id="UP000289859">
    <property type="component" value="Unassembled WGS sequence"/>
</dbReference>
<sequence length="132" mass="15721">MPDFCNLNTFTYPFEVFEEMRMHSKWEFLVLTSKAEDCLLGVMFCYKNYSGTYVPSLIGMDYQYLEEFQTYRQLLYQTILRARKLNMKQIDFGISANFEKRKLGATVIPKQAFVQTDDNFLLEHLEMMRTSN</sequence>
<evidence type="ECO:0000313" key="1">
    <source>
        <dbReference type="EMBL" id="RXG12850.1"/>
    </source>
</evidence>
<accession>A0A4V1KNZ4</accession>